<comment type="caution">
    <text evidence="1">The sequence shown here is derived from an EMBL/GenBank/DDBJ whole genome shotgun (WGS) entry which is preliminary data.</text>
</comment>
<evidence type="ECO:0000313" key="1">
    <source>
        <dbReference type="EMBL" id="MBB5058575.1"/>
    </source>
</evidence>
<name>A0A7W7ZEQ3_9BACT</name>
<evidence type="ECO:0008006" key="3">
    <source>
        <dbReference type="Google" id="ProtNLM"/>
    </source>
</evidence>
<dbReference type="AlphaFoldDB" id="A0A7W7ZEQ3"/>
<dbReference type="EMBL" id="JACHIP010000004">
    <property type="protein sequence ID" value="MBB5058575.1"/>
    <property type="molecule type" value="Genomic_DNA"/>
</dbReference>
<dbReference type="RefSeq" id="WP_184218378.1">
    <property type="nucleotide sequence ID" value="NZ_JACHIP010000004.1"/>
</dbReference>
<evidence type="ECO:0000313" key="2">
    <source>
        <dbReference type="Proteomes" id="UP000540989"/>
    </source>
</evidence>
<proteinExistence type="predicted"/>
<keyword evidence="2" id="KW-1185">Reference proteome</keyword>
<sequence length="217" mass="25028">MRKVIAESVRKPETVVMDQRRAKTVRQYVVYQLKLIELLHLTLISFHMTDHKLAPENVMGHGADRFVETLLGSVVTAFMSLVDHRDSTNIRDIWRELFPKHSKAIDRVWQARIAPGEAVMKQYRDRAGAHGDKAPKYFAAKISLFGKRDVVLNAMNTFLRLSVLLLKRQPEEVPELNSQVESVLLDIELTFPNGSFNRTWLKQMHLIEAGNFSKRYS</sequence>
<organism evidence="1 2">
    <name type="scientific">Granulicella aggregans</name>
    <dbReference type="NCBI Taxonomy" id="474949"/>
    <lineage>
        <taxon>Bacteria</taxon>
        <taxon>Pseudomonadati</taxon>
        <taxon>Acidobacteriota</taxon>
        <taxon>Terriglobia</taxon>
        <taxon>Terriglobales</taxon>
        <taxon>Acidobacteriaceae</taxon>
        <taxon>Granulicella</taxon>
    </lineage>
</organism>
<accession>A0A7W7ZEQ3</accession>
<protein>
    <recommendedName>
        <fullName evidence="3">HEPN AbiU2-like domain-containing protein</fullName>
    </recommendedName>
</protein>
<reference evidence="1 2" key="1">
    <citation type="submission" date="2020-08" db="EMBL/GenBank/DDBJ databases">
        <title>Genomic Encyclopedia of Type Strains, Phase IV (KMG-V): Genome sequencing to study the core and pangenomes of soil and plant-associated prokaryotes.</title>
        <authorList>
            <person name="Whitman W."/>
        </authorList>
    </citation>
    <scope>NUCLEOTIDE SEQUENCE [LARGE SCALE GENOMIC DNA]</scope>
    <source>
        <strain evidence="1 2">M8UP14</strain>
    </source>
</reference>
<dbReference type="Proteomes" id="UP000540989">
    <property type="component" value="Unassembled WGS sequence"/>
</dbReference>
<gene>
    <name evidence="1" type="ORF">HDF16_003289</name>
</gene>